<dbReference type="Pfam" id="PF10536">
    <property type="entry name" value="PMD"/>
    <property type="match status" value="1"/>
</dbReference>
<keyword evidence="2" id="KW-0732">Signal</keyword>
<evidence type="ECO:0000259" key="3">
    <source>
        <dbReference type="Pfam" id="PF10536"/>
    </source>
</evidence>
<organism evidence="4 5">
    <name type="scientific">Gossypium stocksii</name>
    <dbReference type="NCBI Taxonomy" id="47602"/>
    <lineage>
        <taxon>Eukaryota</taxon>
        <taxon>Viridiplantae</taxon>
        <taxon>Streptophyta</taxon>
        <taxon>Embryophyta</taxon>
        <taxon>Tracheophyta</taxon>
        <taxon>Spermatophyta</taxon>
        <taxon>Magnoliopsida</taxon>
        <taxon>eudicotyledons</taxon>
        <taxon>Gunneridae</taxon>
        <taxon>Pentapetalae</taxon>
        <taxon>rosids</taxon>
        <taxon>malvids</taxon>
        <taxon>Malvales</taxon>
        <taxon>Malvaceae</taxon>
        <taxon>Malvoideae</taxon>
        <taxon>Gossypium</taxon>
    </lineage>
</organism>
<evidence type="ECO:0000256" key="1">
    <source>
        <dbReference type="SAM" id="MobiDB-lite"/>
    </source>
</evidence>
<dbReference type="OrthoDB" id="1937804at2759"/>
<dbReference type="EMBL" id="JAIQCV010000004">
    <property type="protein sequence ID" value="KAH1106421.1"/>
    <property type="molecule type" value="Genomic_DNA"/>
</dbReference>
<dbReference type="GO" id="GO:0010073">
    <property type="term" value="P:meristem maintenance"/>
    <property type="evidence" value="ECO:0007669"/>
    <property type="project" value="InterPro"/>
</dbReference>
<evidence type="ECO:0000313" key="5">
    <source>
        <dbReference type="Proteomes" id="UP000828251"/>
    </source>
</evidence>
<feature type="signal peptide" evidence="2">
    <location>
        <begin position="1"/>
        <end position="21"/>
    </location>
</feature>
<dbReference type="InterPro" id="IPR044824">
    <property type="entry name" value="MAIN-like"/>
</dbReference>
<dbReference type="PANTHER" id="PTHR46033">
    <property type="entry name" value="PROTEIN MAIN-LIKE 2"/>
    <property type="match status" value="1"/>
</dbReference>
<accession>A0A9D3VZW7</accession>
<sequence>MFWRASSIIWESLFLKFVATCKRLYSYMRISRGCKLDLQLISTLVERWRFETHTFHLPCDECTITLEGVALQLSLTIDKPVITGSRIILDKVTLCQSLLRKASNKFEVYAMDAQNRPDVEAIQVEAMNSSTTTRPKGTAQGGHTGE</sequence>
<feature type="region of interest" description="Disordered" evidence="1">
    <location>
        <begin position="127"/>
        <end position="146"/>
    </location>
</feature>
<feature type="domain" description="Aminotransferase-like plant mobile" evidence="3">
    <location>
        <begin position="31"/>
        <end position="105"/>
    </location>
</feature>
<dbReference type="Proteomes" id="UP000828251">
    <property type="component" value="Unassembled WGS sequence"/>
</dbReference>
<dbReference type="AlphaFoldDB" id="A0A9D3VZW7"/>
<feature type="chain" id="PRO_5039041546" description="Aminotransferase-like plant mobile domain-containing protein" evidence="2">
    <location>
        <begin position="22"/>
        <end position="146"/>
    </location>
</feature>
<proteinExistence type="predicted"/>
<dbReference type="InterPro" id="IPR019557">
    <property type="entry name" value="AminoTfrase-like_pln_mobile"/>
</dbReference>
<evidence type="ECO:0000256" key="2">
    <source>
        <dbReference type="SAM" id="SignalP"/>
    </source>
</evidence>
<gene>
    <name evidence="4" type="ORF">J1N35_010189</name>
</gene>
<evidence type="ECO:0000313" key="4">
    <source>
        <dbReference type="EMBL" id="KAH1106421.1"/>
    </source>
</evidence>
<dbReference type="PANTHER" id="PTHR46033:SF8">
    <property type="entry name" value="PROTEIN MAINTENANCE OF MERISTEMS-LIKE"/>
    <property type="match status" value="1"/>
</dbReference>
<keyword evidence="5" id="KW-1185">Reference proteome</keyword>
<name>A0A9D3VZW7_9ROSI</name>
<protein>
    <recommendedName>
        <fullName evidence="3">Aminotransferase-like plant mobile domain-containing protein</fullName>
    </recommendedName>
</protein>
<reference evidence="4 5" key="1">
    <citation type="journal article" date="2021" name="Plant Biotechnol. J.">
        <title>Multi-omics assisted identification of the key and species-specific regulatory components of drought-tolerant mechanisms in Gossypium stocksii.</title>
        <authorList>
            <person name="Yu D."/>
            <person name="Ke L."/>
            <person name="Zhang D."/>
            <person name="Wu Y."/>
            <person name="Sun Y."/>
            <person name="Mei J."/>
            <person name="Sun J."/>
            <person name="Sun Y."/>
        </authorList>
    </citation>
    <scope>NUCLEOTIDE SEQUENCE [LARGE SCALE GENOMIC DNA]</scope>
    <source>
        <strain evidence="5">cv. E1</strain>
        <tissue evidence="4">Leaf</tissue>
    </source>
</reference>
<comment type="caution">
    <text evidence="4">The sequence shown here is derived from an EMBL/GenBank/DDBJ whole genome shotgun (WGS) entry which is preliminary data.</text>
</comment>